<accession>A0A2S1KV11</accession>
<evidence type="ECO:0000313" key="2">
    <source>
        <dbReference type="Proteomes" id="UP000244870"/>
    </source>
</evidence>
<gene>
    <name evidence="1" type="ORF">B6254_2515</name>
</gene>
<dbReference type="EMBL" id="CP020929">
    <property type="protein sequence ID" value="AWF96859.1"/>
    <property type="molecule type" value="Genomic_DNA"/>
</dbReference>
<geneLocation type="plasmid" evidence="1">
    <name>unnamed1</name>
</geneLocation>
<evidence type="ECO:0008006" key="3">
    <source>
        <dbReference type="Google" id="ProtNLM"/>
    </source>
</evidence>
<dbReference type="Proteomes" id="UP000244870">
    <property type="component" value="Plasmid unnamed1"/>
</dbReference>
<proteinExistence type="predicted"/>
<dbReference type="Pfam" id="PF05119">
    <property type="entry name" value="Terminase_4"/>
    <property type="match status" value="1"/>
</dbReference>
<keyword evidence="1" id="KW-0614">Plasmid</keyword>
<sequence length="216" mass="24301">MSYTLFLFLVDSNFCSICVQYNFLWPYVLSVKSLVHRAFFNTLKRNKSNPYEGCDYMKPIKLTTDESDRKDQRERTEALMKANEGMEKLPERAPRYIEGQARYLWSALVPILNETGYVTIQDKSIVEALVMNYQVARESYELIKKHGSTYETMGTSGSVVLKKNPAVDNLNNATAKIKSLSADLGLSPASRAQLIALAPEDDNGELDLADYFGGGN</sequence>
<dbReference type="AlphaFoldDB" id="A0A2S1KV11"/>
<name>A0A2S1KV11_9LACO</name>
<reference evidence="1 2" key="1">
    <citation type="submission" date="2017-04" db="EMBL/GenBank/DDBJ databases">
        <title>Weissella cibaria strain m2 complete genome.</title>
        <authorList>
            <person name="Pan Q."/>
            <person name="Tan M."/>
            <person name="Yao F."/>
            <person name="Su S."/>
        </authorList>
    </citation>
    <scope>NUCLEOTIDE SEQUENCE [LARGE SCALE GENOMIC DNA]</scope>
    <source>
        <strain evidence="1 2">M2</strain>
        <plasmid evidence="2">Plasmid unnamed1</plasmid>
    </source>
</reference>
<dbReference type="NCBIfam" id="TIGR01558">
    <property type="entry name" value="sm_term_P27"/>
    <property type="match status" value="1"/>
</dbReference>
<evidence type="ECO:0000313" key="1">
    <source>
        <dbReference type="EMBL" id="AWF96859.1"/>
    </source>
</evidence>
<protein>
    <recommendedName>
        <fullName evidence="3">Phage terminase small subunit P27 family</fullName>
    </recommendedName>
</protein>
<organism evidence="1 2">
    <name type="scientific">Weissella cibaria</name>
    <dbReference type="NCBI Taxonomy" id="137591"/>
    <lineage>
        <taxon>Bacteria</taxon>
        <taxon>Bacillati</taxon>
        <taxon>Bacillota</taxon>
        <taxon>Bacilli</taxon>
        <taxon>Lactobacillales</taxon>
        <taxon>Lactobacillaceae</taxon>
        <taxon>Weissella</taxon>
    </lineage>
</organism>
<dbReference type="InterPro" id="IPR006448">
    <property type="entry name" value="Phage_term_ssu_P27"/>
</dbReference>